<dbReference type="EMBL" id="ML119907">
    <property type="protein sequence ID" value="RPA71685.1"/>
    <property type="molecule type" value="Genomic_DNA"/>
</dbReference>
<accession>A0A3N4HB27</accession>
<dbReference type="Proteomes" id="UP000275078">
    <property type="component" value="Unassembled WGS sequence"/>
</dbReference>
<reference evidence="2 3" key="1">
    <citation type="journal article" date="2018" name="Nat. Ecol. Evol.">
        <title>Pezizomycetes genomes reveal the molecular basis of ectomycorrhizal truffle lifestyle.</title>
        <authorList>
            <person name="Murat C."/>
            <person name="Payen T."/>
            <person name="Noel B."/>
            <person name="Kuo A."/>
            <person name="Morin E."/>
            <person name="Chen J."/>
            <person name="Kohler A."/>
            <person name="Krizsan K."/>
            <person name="Balestrini R."/>
            <person name="Da Silva C."/>
            <person name="Montanini B."/>
            <person name="Hainaut M."/>
            <person name="Levati E."/>
            <person name="Barry K.W."/>
            <person name="Belfiori B."/>
            <person name="Cichocki N."/>
            <person name="Clum A."/>
            <person name="Dockter R.B."/>
            <person name="Fauchery L."/>
            <person name="Guy J."/>
            <person name="Iotti M."/>
            <person name="Le Tacon F."/>
            <person name="Lindquist E.A."/>
            <person name="Lipzen A."/>
            <person name="Malagnac F."/>
            <person name="Mello A."/>
            <person name="Molinier V."/>
            <person name="Miyauchi S."/>
            <person name="Poulain J."/>
            <person name="Riccioni C."/>
            <person name="Rubini A."/>
            <person name="Sitrit Y."/>
            <person name="Splivallo R."/>
            <person name="Traeger S."/>
            <person name="Wang M."/>
            <person name="Zifcakova L."/>
            <person name="Wipf D."/>
            <person name="Zambonelli A."/>
            <person name="Paolocci F."/>
            <person name="Nowrousian M."/>
            <person name="Ottonello S."/>
            <person name="Baldrian P."/>
            <person name="Spatafora J.W."/>
            <person name="Henrissat B."/>
            <person name="Nagy L.G."/>
            <person name="Aury J.M."/>
            <person name="Wincker P."/>
            <person name="Grigoriev I.V."/>
            <person name="Bonfante P."/>
            <person name="Martin F.M."/>
        </authorList>
    </citation>
    <scope>NUCLEOTIDE SEQUENCE [LARGE SCALE GENOMIC DNA]</scope>
    <source>
        <strain evidence="2 3">RN42</strain>
    </source>
</reference>
<evidence type="ECO:0000313" key="2">
    <source>
        <dbReference type="EMBL" id="RPA71685.1"/>
    </source>
</evidence>
<feature type="compositionally biased region" description="Low complexity" evidence="1">
    <location>
        <begin position="77"/>
        <end position="87"/>
    </location>
</feature>
<sequence length="282" mass="32492">MLDWLQRSPPFEAYTGTILNQNVDNSGHIHADSRFPKCRQLSGNIVDSSIYAGTFNSRPIRTIETLPCAMDIVNTSPPLLTTDTSSSIRQGTKRELPEAHDQPIESHKRNRIKMGSFPMDEAVFASDEDDAMLDDDSTTTTSTTTIENHDATDIQDHDLSMSPGPTQQTPIFIWESPAPWNYSLSSEQEMQRDIQQDAERRRAAKVVPWICPISIHYDEDGSVTQWWSDKKRPNRPGYNEHGWPEFCRWFDDTWEGKEAEREWNRTGEWEDTPEVSTRWQGW</sequence>
<evidence type="ECO:0000313" key="3">
    <source>
        <dbReference type="Proteomes" id="UP000275078"/>
    </source>
</evidence>
<feature type="region of interest" description="Disordered" evidence="1">
    <location>
        <begin position="77"/>
        <end position="105"/>
    </location>
</feature>
<gene>
    <name evidence="2" type="ORF">BJ508DRAFT_315394</name>
</gene>
<feature type="region of interest" description="Disordered" evidence="1">
    <location>
        <begin position="132"/>
        <end position="164"/>
    </location>
</feature>
<feature type="compositionally biased region" description="Basic and acidic residues" evidence="1">
    <location>
        <begin position="92"/>
        <end position="105"/>
    </location>
</feature>
<name>A0A3N4HB27_ASCIM</name>
<protein>
    <submittedName>
        <fullName evidence="2">Uncharacterized protein</fullName>
    </submittedName>
</protein>
<feature type="compositionally biased region" description="Basic and acidic residues" evidence="1">
    <location>
        <begin position="147"/>
        <end position="159"/>
    </location>
</feature>
<proteinExistence type="predicted"/>
<feature type="region of interest" description="Disordered" evidence="1">
    <location>
        <begin position="261"/>
        <end position="282"/>
    </location>
</feature>
<organism evidence="2 3">
    <name type="scientific">Ascobolus immersus RN42</name>
    <dbReference type="NCBI Taxonomy" id="1160509"/>
    <lineage>
        <taxon>Eukaryota</taxon>
        <taxon>Fungi</taxon>
        <taxon>Dikarya</taxon>
        <taxon>Ascomycota</taxon>
        <taxon>Pezizomycotina</taxon>
        <taxon>Pezizomycetes</taxon>
        <taxon>Pezizales</taxon>
        <taxon>Ascobolaceae</taxon>
        <taxon>Ascobolus</taxon>
    </lineage>
</organism>
<keyword evidence="3" id="KW-1185">Reference proteome</keyword>
<evidence type="ECO:0000256" key="1">
    <source>
        <dbReference type="SAM" id="MobiDB-lite"/>
    </source>
</evidence>
<dbReference type="AlphaFoldDB" id="A0A3N4HB27"/>